<comment type="function">
    <text evidence="6">Required for 60S ribosomal subunit synthesis.</text>
</comment>
<dbReference type="GO" id="GO:0030515">
    <property type="term" value="F:snoRNA binding"/>
    <property type="evidence" value="ECO:0007669"/>
    <property type="project" value="InterPro"/>
</dbReference>
<evidence type="ECO:0000256" key="3">
    <source>
        <dbReference type="ARBA" id="ARBA00022517"/>
    </source>
</evidence>
<dbReference type="Pfam" id="PF08156">
    <property type="entry name" value="NOP5NT"/>
    <property type="match status" value="1"/>
</dbReference>
<evidence type="ECO:0000313" key="9">
    <source>
        <dbReference type="EMBL" id="KZT65839.1"/>
    </source>
</evidence>
<sequence length="530" mass="58973">MATHALFESASGYAIFEVKLQENVGAMTKAVQDSIDDLAKFGKMVSLISFSPFKSAAHALENANDLSEGIMNEYLQSLLELNLSKPSKKSTVTLAVWDPILASSIKSTLSIDCDTSEVAKDIIRGIRQHATKLLKGLQSDDLTKAQLGLGHSYSRAKLKFNVNRIDNMIIQAIALLDQLDKDVNLFSMRIREWYGYHFPELVRIVPDNYQYAKVAQFVGAKESLTEEKLPDLAALLDDDMTRAQNVLDAARGSMGSVLSEIDMLNISLFATRVVSIAEYRKSLQAYLAEKMNVVAPSLTALLGERIGARLISHAGSLTNLSKYPASTVQILGAEKALFRALKTKGNTPKYGLIYHSSFIGRAGPKHKGRISRFLANKCSIASRIDCYSDKPSPMFGEALRQQVEERLNFFETGAPPSKNADAIRKVLDQLAIDDDDEDEDMADELALPLIEPSPKKEKKKEKKRKGRDEDEDGMDVDEEAEAPAKKQKLSKEEKKALKKEKKRREKAVAEGEEPSKKDKKEKREKKKSKD</sequence>
<comment type="similarity">
    <text evidence="2">Belongs to the NOP5/NOP56 family.</text>
</comment>
<evidence type="ECO:0000256" key="6">
    <source>
        <dbReference type="ARBA" id="ARBA00056216"/>
    </source>
</evidence>
<keyword evidence="4" id="KW-0539">Nucleus</keyword>
<evidence type="ECO:0000256" key="7">
    <source>
        <dbReference type="SAM" id="MobiDB-lite"/>
    </source>
</evidence>
<accession>A0A165MLC4</accession>
<dbReference type="PANTHER" id="PTHR10894:SF0">
    <property type="entry name" value="NUCLEOLAR PROTEIN 56"/>
    <property type="match status" value="1"/>
</dbReference>
<evidence type="ECO:0000256" key="4">
    <source>
        <dbReference type="ARBA" id="ARBA00023242"/>
    </source>
</evidence>
<feature type="compositionally biased region" description="Basic residues" evidence="7">
    <location>
        <begin position="519"/>
        <end position="530"/>
    </location>
</feature>
<dbReference type="InterPro" id="IPR045056">
    <property type="entry name" value="Nop56/Nop58"/>
</dbReference>
<dbReference type="GO" id="GO:0032040">
    <property type="term" value="C:small-subunit processome"/>
    <property type="evidence" value="ECO:0007669"/>
    <property type="project" value="InterPro"/>
</dbReference>
<evidence type="ECO:0000256" key="1">
    <source>
        <dbReference type="ARBA" id="ARBA00004604"/>
    </source>
</evidence>
<dbReference type="GO" id="GO:0042254">
    <property type="term" value="P:ribosome biogenesis"/>
    <property type="evidence" value="ECO:0007669"/>
    <property type="project" value="UniProtKB-KW"/>
</dbReference>
<feature type="compositionally biased region" description="Acidic residues" evidence="7">
    <location>
        <begin position="469"/>
        <end position="481"/>
    </location>
</feature>
<evidence type="ECO:0000313" key="10">
    <source>
        <dbReference type="Proteomes" id="UP000076727"/>
    </source>
</evidence>
<dbReference type="InterPro" id="IPR042239">
    <property type="entry name" value="Nop_C"/>
</dbReference>
<feature type="region of interest" description="Disordered" evidence="7">
    <location>
        <begin position="445"/>
        <end position="530"/>
    </location>
</feature>
<dbReference type="Pfam" id="PF01798">
    <property type="entry name" value="Nop"/>
    <property type="match status" value="1"/>
</dbReference>
<feature type="compositionally biased region" description="Basic residues" evidence="7">
    <location>
        <begin position="496"/>
        <end position="505"/>
    </location>
</feature>
<reference evidence="9 10" key="1">
    <citation type="journal article" date="2016" name="Mol. Biol. Evol.">
        <title>Comparative Genomics of Early-Diverging Mushroom-Forming Fungi Provides Insights into the Origins of Lignocellulose Decay Capabilities.</title>
        <authorList>
            <person name="Nagy L.G."/>
            <person name="Riley R."/>
            <person name="Tritt A."/>
            <person name="Adam C."/>
            <person name="Daum C."/>
            <person name="Floudas D."/>
            <person name="Sun H."/>
            <person name="Yadav J.S."/>
            <person name="Pangilinan J."/>
            <person name="Larsson K.H."/>
            <person name="Matsuura K."/>
            <person name="Barry K."/>
            <person name="Labutti K."/>
            <person name="Kuo R."/>
            <person name="Ohm R.A."/>
            <person name="Bhattacharya S.S."/>
            <person name="Shirouzu T."/>
            <person name="Yoshinaga Y."/>
            <person name="Martin F.M."/>
            <person name="Grigoriev I.V."/>
            <person name="Hibbett D.S."/>
        </authorList>
    </citation>
    <scope>NUCLEOTIDE SEQUENCE [LARGE SCALE GENOMIC DNA]</scope>
    <source>
        <strain evidence="9 10">L-15889</strain>
    </source>
</reference>
<dbReference type="FunFam" id="1.10.287.4070:FF:000002">
    <property type="entry name" value="Nucleolar protein 56"/>
    <property type="match status" value="1"/>
</dbReference>
<keyword evidence="3" id="KW-0690">Ribosome biogenesis</keyword>
<feature type="domain" description="Nop" evidence="8">
    <location>
        <begin position="294"/>
        <end position="412"/>
    </location>
</feature>
<dbReference type="PANTHER" id="PTHR10894">
    <property type="entry name" value="NUCLEOLAR PROTEIN 5 NUCLEOLAR PROTEIN NOP5 NOP58"/>
    <property type="match status" value="1"/>
</dbReference>
<protein>
    <recommendedName>
        <fullName evidence="5">Nucleolar protein 56</fullName>
    </recommendedName>
</protein>
<gene>
    <name evidence="9" type="ORF">DAEQUDRAFT_676161</name>
</gene>
<dbReference type="OrthoDB" id="6780543at2759"/>
<dbReference type="InterPro" id="IPR012976">
    <property type="entry name" value="NOSIC"/>
</dbReference>
<dbReference type="FunFam" id="1.10.246.90:FF:000001">
    <property type="entry name" value="Nucleolar protein 56"/>
    <property type="match status" value="1"/>
</dbReference>
<feature type="compositionally biased region" description="Basic residues" evidence="7">
    <location>
        <begin position="456"/>
        <end position="465"/>
    </location>
</feature>
<comment type="subcellular location">
    <subcellularLocation>
        <location evidence="1">Nucleus</location>
        <location evidence="1">Nucleolus</location>
    </subcellularLocation>
</comment>
<dbReference type="Gene3D" id="1.10.287.4070">
    <property type="match status" value="1"/>
</dbReference>
<dbReference type="InterPro" id="IPR012974">
    <property type="entry name" value="NOP58/56_N"/>
</dbReference>
<dbReference type="AlphaFoldDB" id="A0A165MLC4"/>
<proteinExistence type="inferred from homology"/>
<dbReference type="InterPro" id="IPR002687">
    <property type="entry name" value="Nop_dom"/>
</dbReference>
<dbReference type="InterPro" id="IPR036070">
    <property type="entry name" value="Nop_dom_sf"/>
</dbReference>
<dbReference type="SMART" id="SM00931">
    <property type="entry name" value="NOSIC"/>
    <property type="match status" value="1"/>
</dbReference>
<keyword evidence="10" id="KW-1185">Reference proteome</keyword>
<name>A0A165MLC4_9APHY</name>
<dbReference type="PROSITE" id="PS51358">
    <property type="entry name" value="NOP"/>
    <property type="match status" value="1"/>
</dbReference>
<evidence type="ECO:0000256" key="2">
    <source>
        <dbReference type="ARBA" id="ARBA00009211"/>
    </source>
</evidence>
<dbReference type="GO" id="GO:0031428">
    <property type="term" value="C:box C/D methylation guide snoRNP complex"/>
    <property type="evidence" value="ECO:0007669"/>
    <property type="project" value="InterPro"/>
</dbReference>
<evidence type="ECO:0000259" key="8">
    <source>
        <dbReference type="PROSITE" id="PS51358"/>
    </source>
</evidence>
<dbReference type="EMBL" id="KV429099">
    <property type="protein sequence ID" value="KZT65839.1"/>
    <property type="molecule type" value="Genomic_DNA"/>
</dbReference>
<organism evidence="9 10">
    <name type="scientific">Daedalea quercina L-15889</name>
    <dbReference type="NCBI Taxonomy" id="1314783"/>
    <lineage>
        <taxon>Eukaryota</taxon>
        <taxon>Fungi</taxon>
        <taxon>Dikarya</taxon>
        <taxon>Basidiomycota</taxon>
        <taxon>Agaricomycotina</taxon>
        <taxon>Agaricomycetes</taxon>
        <taxon>Polyporales</taxon>
        <taxon>Fomitopsis</taxon>
    </lineage>
</organism>
<evidence type="ECO:0000256" key="5">
    <source>
        <dbReference type="ARBA" id="ARBA00040742"/>
    </source>
</evidence>
<feature type="compositionally biased region" description="Basic and acidic residues" evidence="7">
    <location>
        <begin position="506"/>
        <end position="518"/>
    </location>
</feature>
<dbReference type="Proteomes" id="UP000076727">
    <property type="component" value="Unassembled WGS sequence"/>
</dbReference>
<dbReference type="SUPFAM" id="SSF89124">
    <property type="entry name" value="Nop domain"/>
    <property type="match status" value="1"/>
</dbReference>
<dbReference type="Gene3D" id="1.10.246.90">
    <property type="entry name" value="Nop domain"/>
    <property type="match status" value="1"/>
</dbReference>
<dbReference type="STRING" id="1314783.A0A165MLC4"/>